<dbReference type="EMBL" id="CP029077">
    <property type="protein sequence ID" value="QED23156.1"/>
    <property type="molecule type" value="Genomic_DNA"/>
</dbReference>
<dbReference type="PROSITE" id="PS00092">
    <property type="entry name" value="N6_MTASE"/>
    <property type="match status" value="1"/>
</dbReference>
<reference evidence="3 4" key="1">
    <citation type="journal article" date="2019" name="ISME J.">
        <title>Deianiraea, an extracellular bacterium associated with the ciliate Paramecium, suggests an alternative scenario for the evolution of Rickettsiales.</title>
        <authorList>
            <person name="Castelli M."/>
            <person name="Sabaneyeva E."/>
            <person name="Lanzoni O."/>
            <person name="Lebedeva N."/>
            <person name="Floriano A.M."/>
            <person name="Gaiarsa S."/>
            <person name="Benken K."/>
            <person name="Modeo L."/>
            <person name="Bandi C."/>
            <person name="Potekhin A."/>
            <person name="Sassera D."/>
            <person name="Petroni G."/>
        </authorList>
    </citation>
    <scope>NUCLEOTIDE SEQUENCE [LARGE SCALE GENOMIC DNA]</scope>
    <source>
        <strain evidence="3">CyL4-1</strain>
    </source>
</reference>
<dbReference type="Gene3D" id="3.40.50.150">
    <property type="entry name" value="Vaccinia Virus protein VP39"/>
    <property type="match status" value="1"/>
</dbReference>
<name>A0A5B8XDS1_9RICK</name>
<dbReference type="Pfam" id="PF03602">
    <property type="entry name" value="Cons_hypoth95"/>
    <property type="match status" value="1"/>
</dbReference>
<dbReference type="SUPFAM" id="SSF53335">
    <property type="entry name" value="S-adenosyl-L-methionine-dependent methyltransferases"/>
    <property type="match status" value="1"/>
</dbReference>
<evidence type="ECO:0000313" key="3">
    <source>
        <dbReference type="EMBL" id="QED23156.1"/>
    </source>
</evidence>
<dbReference type="GO" id="GO:0031167">
    <property type="term" value="P:rRNA methylation"/>
    <property type="evidence" value="ECO:0007669"/>
    <property type="project" value="InterPro"/>
</dbReference>
<dbReference type="Proteomes" id="UP000321934">
    <property type="component" value="Chromosome"/>
</dbReference>
<protein>
    <submittedName>
        <fullName evidence="3">Ribosomal RNA small subunit methyltransferase D</fullName>
    </submittedName>
</protein>
<dbReference type="InterPro" id="IPR002052">
    <property type="entry name" value="DNA_methylase_N6_adenine_CS"/>
</dbReference>
<accession>A0A5B8XDS1</accession>
<dbReference type="RefSeq" id="WP_146820447.1">
    <property type="nucleotide sequence ID" value="NZ_CP029077.1"/>
</dbReference>
<organism evidence="3 4">
    <name type="scientific">Candidatus Deianiraea vastatrix</name>
    <dbReference type="NCBI Taxonomy" id="2163644"/>
    <lineage>
        <taxon>Bacteria</taxon>
        <taxon>Pseudomonadati</taxon>
        <taxon>Pseudomonadota</taxon>
        <taxon>Alphaproteobacteria</taxon>
        <taxon>Rickettsiales</taxon>
        <taxon>Candidatus Deianiraeaceae</taxon>
        <taxon>Candidatus Deianiraea</taxon>
    </lineage>
</organism>
<gene>
    <name evidence="3" type="ORF">Deia_00350</name>
</gene>
<evidence type="ECO:0000256" key="2">
    <source>
        <dbReference type="ARBA" id="ARBA00022679"/>
    </source>
</evidence>
<dbReference type="PANTHER" id="PTHR43542:SF1">
    <property type="entry name" value="METHYLTRANSFERASE"/>
    <property type="match status" value="1"/>
</dbReference>
<dbReference type="CDD" id="cd02440">
    <property type="entry name" value="AdoMet_MTases"/>
    <property type="match status" value="1"/>
</dbReference>
<keyword evidence="4" id="KW-1185">Reference proteome</keyword>
<evidence type="ECO:0000313" key="4">
    <source>
        <dbReference type="Proteomes" id="UP000321934"/>
    </source>
</evidence>
<dbReference type="InterPro" id="IPR004398">
    <property type="entry name" value="RNA_MeTrfase_RsmD"/>
</dbReference>
<dbReference type="OrthoDB" id="9803017at2"/>
<sequence>MSIKITSGFLKNRNLPFTPKFLNHNRVRPTSNYTKQLIMNLIKNGNIISSQFTLENSTVADLCCGTGAMGFEFISNGAKKCYFIDSNEKIIKIIKNIATEYNIKDKTETMPSITNIRKLNDSLDLIFIDPPYQEQERIVSNFLNIAKKSDAVSEKTLILIEAFQDPTQFLIENECNVLLSKKSVSDTYILCCKIK</sequence>
<dbReference type="PANTHER" id="PTHR43542">
    <property type="entry name" value="METHYLTRANSFERASE"/>
    <property type="match status" value="1"/>
</dbReference>
<keyword evidence="1 3" id="KW-0489">Methyltransferase</keyword>
<keyword evidence="2 3" id="KW-0808">Transferase</keyword>
<dbReference type="GO" id="GO:0003676">
    <property type="term" value="F:nucleic acid binding"/>
    <property type="evidence" value="ECO:0007669"/>
    <property type="project" value="InterPro"/>
</dbReference>
<evidence type="ECO:0000256" key="1">
    <source>
        <dbReference type="ARBA" id="ARBA00022603"/>
    </source>
</evidence>
<dbReference type="PIRSF" id="PIRSF004553">
    <property type="entry name" value="CHP00095"/>
    <property type="match status" value="1"/>
</dbReference>
<dbReference type="AlphaFoldDB" id="A0A5B8XDS1"/>
<proteinExistence type="predicted"/>
<dbReference type="GO" id="GO:0008168">
    <property type="term" value="F:methyltransferase activity"/>
    <property type="evidence" value="ECO:0007669"/>
    <property type="project" value="UniProtKB-KW"/>
</dbReference>
<dbReference type="InterPro" id="IPR029063">
    <property type="entry name" value="SAM-dependent_MTases_sf"/>
</dbReference>